<dbReference type="GO" id="GO:0030261">
    <property type="term" value="P:chromosome condensation"/>
    <property type="evidence" value="ECO:0007669"/>
    <property type="project" value="UniProtKB-KW"/>
</dbReference>
<keyword evidence="3 5" id="KW-0238">DNA-binding</keyword>
<dbReference type="GO" id="GO:0030527">
    <property type="term" value="F:structural constituent of chromatin"/>
    <property type="evidence" value="ECO:0007669"/>
    <property type="project" value="InterPro"/>
</dbReference>
<dbReference type="GO" id="GO:1990103">
    <property type="term" value="C:DnaA-HU complex"/>
    <property type="evidence" value="ECO:0007669"/>
    <property type="project" value="UniProtKB-ARBA"/>
</dbReference>
<dbReference type="GO" id="GO:0003677">
    <property type="term" value="F:DNA binding"/>
    <property type="evidence" value="ECO:0007669"/>
    <property type="project" value="UniProtKB-KW"/>
</dbReference>
<gene>
    <name evidence="5" type="ORF">IAD22_06940</name>
</gene>
<evidence type="ECO:0000256" key="4">
    <source>
        <dbReference type="RuleBase" id="RU003939"/>
    </source>
</evidence>
<reference evidence="5" key="1">
    <citation type="submission" date="2020-10" db="EMBL/GenBank/DDBJ databases">
        <authorList>
            <person name="Gilroy R."/>
        </authorList>
    </citation>
    <scope>NUCLEOTIDE SEQUENCE</scope>
    <source>
        <strain evidence="5">ChiGjej1B1-1684</strain>
    </source>
</reference>
<dbReference type="GO" id="GO:0006270">
    <property type="term" value="P:DNA replication initiation"/>
    <property type="evidence" value="ECO:0007669"/>
    <property type="project" value="UniProtKB-ARBA"/>
</dbReference>
<evidence type="ECO:0000313" key="6">
    <source>
        <dbReference type="Proteomes" id="UP000824118"/>
    </source>
</evidence>
<dbReference type="Gene3D" id="4.10.520.10">
    <property type="entry name" value="IHF-like DNA-binding proteins"/>
    <property type="match status" value="1"/>
</dbReference>
<dbReference type="GO" id="GO:1990178">
    <property type="term" value="C:HU-DNA complex"/>
    <property type="evidence" value="ECO:0007669"/>
    <property type="project" value="UniProtKB-ARBA"/>
</dbReference>
<dbReference type="EMBL" id="DVNG01000104">
    <property type="protein sequence ID" value="HIU50731.1"/>
    <property type="molecule type" value="Genomic_DNA"/>
</dbReference>
<dbReference type="PANTHER" id="PTHR33175:SF3">
    <property type="entry name" value="DNA-BINDING PROTEIN HU-BETA"/>
    <property type="match status" value="1"/>
</dbReference>
<organism evidence="5 6">
    <name type="scientific">Candidatus Limousia pullorum</name>
    <dbReference type="NCBI Taxonomy" id="2840860"/>
    <lineage>
        <taxon>Bacteria</taxon>
        <taxon>Bacillati</taxon>
        <taxon>Bacillota</taxon>
        <taxon>Clostridia</taxon>
        <taxon>Eubacteriales</taxon>
        <taxon>Oscillospiraceae</taxon>
        <taxon>Oscillospiraceae incertae sedis</taxon>
        <taxon>Candidatus Limousia</taxon>
    </lineage>
</organism>
<comment type="similarity">
    <text evidence="1 4">Belongs to the bacterial histone-like protein family.</text>
</comment>
<protein>
    <submittedName>
        <fullName evidence="5">HU family DNA-binding protein</fullName>
    </submittedName>
</protein>
<dbReference type="SUPFAM" id="SSF47729">
    <property type="entry name" value="IHF-like DNA-binding proteins"/>
    <property type="match status" value="1"/>
</dbReference>
<dbReference type="AlphaFoldDB" id="A0A9D1LZ78"/>
<evidence type="ECO:0000313" key="5">
    <source>
        <dbReference type="EMBL" id="HIU50731.1"/>
    </source>
</evidence>
<dbReference type="FunFam" id="4.10.520.10:FF:000001">
    <property type="entry name" value="DNA-binding protein HU"/>
    <property type="match status" value="1"/>
</dbReference>
<sequence>MKKTELISTVAEKCEVKKQDAEKIINAVLDTIVETIAEGEKVQLVGFGTFEQRTRNARTGCDPRTNQPIEIAASKVPAFKPGRAFKDAVNKDSQE</sequence>
<evidence type="ECO:0000256" key="1">
    <source>
        <dbReference type="ARBA" id="ARBA00010529"/>
    </source>
</evidence>
<dbReference type="PRINTS" id="PR01727">
    <property type="entry name" value="DNABINDINGHU"/>
</dbReference>
<dbReference type="CDD" id="cd13831">
    <property type="entry name" value="HU"/>
    <property type="match status" value="1"/>
</dbReference>
<evidence type="ECO:0000256" key="2">
    <source>
        <dbReference type="ARBA" id="ARBA00023067"/>
    </source>
</evidence>
<dbReference type="GO" id="GO:0005829">
    <property type="term" value="C:cytosol"/>
    <property type="evidence" value="ECO:0007669"/>
    <property type="project" value="TreeGrafter"/>
</dbReference>
<dbReference type="Proteomes" id="UP000824118">
    <property type="component" value="Unassembled WGS sequence"/>
</dbReference>
<dbReference type="SMART" id="SM00411">
    <property type="entry name" value="BHL"/>
    <property type="match status" value="1"/>
</dbReference>
<dbReference type="PANTHER" id="PTHR33175">
    <property type="entry name" value="DNA-BINDING PROTEIN HU"/>
    <property type="match status" value="1"/>
</dbReference>
<reference evidence="5" key="2">
    <citation type="journal article" date="2021" name="PeerJ">
        <title>Extensive microbial diversity within the chicken gut microbiome revealed by metagenomics and culture.</title>
        <authorList>
            <person name="Gilroy R."/>
            <person name="Ravi A."/>
            <person name="Getino M."/>
            <person name="Pursley I."/>
            <person name="Horton D.L."/>
            <person name="Alikhan N.F."/>
            <person name="Baker D."/>
            <person name="Gharbi K."/>
            <person name="Hall N."/>
            <person name="Watson M."/>
            <person name="Adriaenssens E.M."/>
            <person name="Foster-Nyarko E."/>
            <person name="Jarju S."/>
            <person name="Secka A."/>
            <person name="Antonio M."/>
            <person name="Oren A."/>
            <person name="Chaudhuri R.R."/>
            <person name="La Ragione R."/>
            <person name="Hildebrand F."/>
            <person name="Pallen M.J."/>
        </authorList>
    </citation>
    <scope>NUCLEOTIDE SEQUENCE</scope>
    <source>
        <strain evidence="5">ChiGjej1B1-1684</strain>
    </source>
</reference>
<name>A0A9D1LZ78_9FIRM</name>
<proteinExistence type="inferred from homology"/>
<dbReference type="InterPro" id="IPR000119">
    <property type="entry name" value="Hist_DNA-bd"/>
</dbReference>
<dbReference type="GO" id="GO:0042802">
    <property type="term" value="F:identical protein binding"/>
    <property type="evidence" value="ECO:0007669"/>
    <property type="project" value="UniProtKB-ARBA"/>
</dbReference>
<comment type="caution">
    <text evidence="5">The sequence shown here is derived from an EMBL/GenBank/DDBJ whole genome shotgun (WGS) entry which is preliminary data.</text>
</comment>
<keyword evidence="2" id="KW-0226">DNA condensation</keyword>
<dbReference type="InterPro" id="IPR010992">
    <property type="entry name" value="IHF-like_DNA-bd_dom_sf"/>
</dbReference>
<dbReference type="GO" id="GO:0010467">
    <property type="term" value="P:gene expression"/>
    <property type="evidence" value="ECO:0007669"/>
    <property type="project" value="UniProtKB-ARBA"/>
</dbReference>
<accession>A0A9D1LZ78</accession>
<evidence type="ECO:0000256" key="3">
    <source>
        <dbReference type="ARBA" id="ARBA00023125"/>
    </source>
</evidence>
<dbReference type="Pfam" id="PF00216">
    <property type="entry name" value="Bac_DNA_binding"/>
    <property type="match status" value="1"/>
</dbReference>